<dbReference type="EMBL" id="JBFCZG010000004">
    <property type="protein sequence ID" value="KAL3423582.1"/>
    <property type="molecule type" value="Genomic_DNA"/>
</dbReference>
<sequence>MEITIPPNRRVHSPSPSLPNYSIKALPPLPMSPISQVYHGRAEIPWSPTRNQRYAEKAPVGLVIDPQYTTSTSTIPKAKVKLPPPPPTPMSKSSRKVLQLTGFNPNYERTFLDDMHLYDASSSDLSSGSTYSHEEEDAVEPVQNAHVEGWNVMLPVSAPVQTEHSGYMLQSTVYSSSESSIHQSVRRDMSLASSLRSRVNSDNVSLASSNHPVIEILNKSELSPVYSPLSRAPGTRTPSIHSRRQQKRAEQQLQNTSRFVTTPTYEDLVAQERARLGIDNDWDHEDLDFPVSPDHAVAESPFAPRPLELRPKTRLEVRPMSHFSDHSSESSSRKKPSMLSSARESFATGIRELASPTRSRHNMSPGSGPSLTSPSSPRQMRTPPALFPPPPPPTPPLQLSPQTKRKRDWASGNHPLKSPFPFGRKVSGAMKKRFSVGSATTRETSLITNGERSADGPDTPLPRSTGGVLMRTLQDSADVLQKGNSQILGAVKKAKKTVRVRSPSEKRRDELKKQITVIGHSDQTPGKLPFPSTHLIMSIH</sequence>
<evidence type="ECO:0000313" key="3">
    <source>
        <dbReference type="Proteomes" id="UP001629113"/>
    </source>
</evidence>
<feature type="compositionally biased region" description="Basic and acidic residues" evidence="1">
    <location>
        <begin position="307"/>
        <end position="332"/>
    </location>
</feature>
<dbReference type="Proteomes" id="UP001629113">
    <property type="component" value="Unassembled WGS sequence"/>
</dbReference>
<feature type="compositionally biased region" description="Polar residues" evidence="1">
    <location>
        <begin position="251"/>
        <end position="264"/>
    </location>
</feature>
<accession>A0ABR4PJQ6</accession>
<feature type="region of interest" description="Disordered" evidence="1">
    <location>
        <begin position="76"/>
        <end position="95"/>
    </location>
</feature>
<evidence type="ECO:0000256" key="1">
    <source>
        <dbReference type="SAM" id="MobiDB-lite"/>
    </source>
</evidence>
<comment type="caution">
    <text evidence="2">The sequence shown here is derived from an EMBL/GenBank/DDBJ whole genome shotgun (WGS) entry which is preliminary data.</text>
</comment>
<feature type="compositionally biased region" description="Pro residues" evidence="1">
    <location>
        <begin position="385"/>
        <end position="398"/>
    </location>
</feature>
<organism evidence="2 3">
    <name type="scientific">Phlyctema vagabunda</name>
    <dbReference type="NCBI Taxonomy" id="108571"/>
    <lineage>
        <taxon>Eukaryota</taxon>
        <taxon>Fungi</taxon>
        <taxon>Dikarya</taxon>
        <taxon>Ascomycota</taxon>
        <taxon>Pezizomycotina</taxon>
        <taxon>Leotiomycetes</taxon>
        <taxon>Helotiales</taxon>
        <taxon>Dermateaceae</taxon>
        <taxon>Phlyctema</taxon>
    </lineage>
</organism>
<feature type="region of interest" description="Disordered" evidence="1">
    <location>
        <begin position="225"/>
        <end position="265"/>
    </location>
</feature>
<evidence type="ECO:0000313" key="2">
    <source>
        <dbReference type="EMBL" id="KAL3423582.1"/>
    </source>
</evidence>
<name>A0ABR4PJQ6_9HELO</name>
<gene>
    <name evidence="2" type="ORF">PVAG01_05329</name>
</gene>
<feature type="compositionally biased region" description="Low complexity" evidence="1">
    <location>
        <begin position="364"/>
        <end position="377"/>
    </location>
</feature>
<reference evidence="2 3" key="1">
    <citation type="submission" date="2024-06" db="EMBL/GenBank/DDBJ databases">
        <title>Complete genome of Phlyctema vagabunda strain 19-DSS-EL-015.</title>
        <authorList>
            <person name="Fiorenzani C."/>
        </authorList>
    </citation>
    <scope>NUCLEOTIDE SEQUENCE [LARGE SCALE GENOMIC DNA]</scope>
    <source>
        <strain evidence="2 3">19-DSS-EL-015</strain>
    </source>
</reference>
<keyword evidence="3" id="KW-1185">Reference proteome</keyword>
<proteinExistence type="predicted"/>
<feature type="region of interest" description="Disordered" evidence="1">
    <location>
        <begin position="1"/>
        <end position="20"/>
    </location>
</feature>
<feature type="region of interest" description="Disordered" evidence="1">
    <location>
        <begin position="287"/>
        <end position="424"/>
    </location>
</feature>
<protein>
    <submittedName>
        <fullName evidence="2">Uncharacterized protein</fullName>
    </submittedName>
</protein>